<dbReference type="EMBL" id="JBDFQZ010000002">
    <property type="protein sequence ID" value="KAK9750429.1"/>
    <property type="molecule type" value="Genomic_DNA"/>
</dbReference>
<reference evidence="1" key="1">
    <citation type="submission" date="2024-03" db="EMBL/GenBank/DDBJ databases">
        <title>WGS assembly of Saponaria officinalis var. Norfolk2.</title>
        <authorList>
            <person name="Jenkins J."/>
            <person name="Shu S."/>
            <person name="Grimwood J."/>
            <person name="Barry K."/>
            <person name="Goodstein D."/>
            <person name="Schmutz J."/>
            <person name="Leebens-Mack J."/>
            <person name="Osbourn A."/>
        </authorList>
    </citation>
    <scope>NUCLEOTIDE SEQUENCE [LARGE SCALE GENOMIC DNA]</scope>
    <source>
        <strain evidence="1">JIC</strain>
    </source>
</reference>
<dbReference type="Proteomes" id="UP001443914">
    <property type="component" value="Unassembled WGS sequence"/>
</dbReference>
<dbReference type="AlphaFoldDB" id="A0AAW1MY92"/>
<name>A0AAW1MY92_SAPOF</name>
<sequence length="124" mass="13631">MSGATLSNPDEPLKPLILLNVHSIAKFDGSNYRQWRIQLESLFDGYGLSSFINGTAPPPKNLTAPDKQSTPNPTYSTWFRQDKFLFSAVASTLTAAVSPLLNRVTTYDVGELIGEDTILVEPED</sequence>
<keyword evidence="2" id="KW-1185">Reference proteome</keyword>
<protein>
    <recommendedName>
        <fullName evidence="3">Retrotransposon Copia-like N-terminal domain-containing protein</fullName>
    </recommendedName>
</protein>
<dbReference type="PANTHER" id="PTHR47481">
    <property type="match status" value="1"/>
</dbReference>
<dbReference type="PANTHER" id="PTHR47481:SF22">
    <property type="entry name" value="RETROTRANSPOSON GAG DOMAIN-CONTAINING PROTEIN"/>
    <property type="match status" value="1"/>
</dbReference>
<accession>A0AAW1MY92</accession>
<comment type="caution">
    <text evidence="1">The sequence shown here is derived from an EMBL/GenBank/DDBJ whole genome shotgun (WGS) entry which is preliminary data.</text>
</comment>
<proteinExistence type="predicted"/>
<organism evidence="1 2">
    <name type="scientific">Saponaria officinalis</name>
    <name type="common">Common soapwort</name>
    <name type="synonym">Lychnis saponaria</name>
    <dbReference type="NCBI Taxonomy" id="3572"/>
    <lineage>
        <taxon>Eukaryota</taxon>
        <taxon>Viridiplantae</taxon>
        <taxon>Streptophyta</taxon>
        <taxon>Embryophyta</taxon>
        <taxon>Tracheophyta</taxon>
        <taxon>Spermatophyta</taxon>
        <taxon>Magnoliopsida</taxon>
        <taxon>eudicotyledons</taxon>
        <taxon>Gunneridae</taxon>
        <taxon>Pentapetalae</taxon>
        <taxon>Caryophyllales</taxon>
        <taxon>Caryophyllaceae</taxon>
        <taxon>Caryophylleae</taxon>
        <taxon>Saponaria</taxon>
    </lineage>
</organism>
<gene>
    <name evidence="1" type="ORF">RND81_02G196300</name>
</gene>
<evidence type="ECO:0008006" key="3">
    <source>
        <dbReference type="Google" id="ProtNLM"/>
    </source>
</evidence>
<evidence type="ECO:0000313" key="1">
    <source>
        <dbReference type="EMBL" id="KAK9750429.1"/>
    </source>
</evidence>
<evidence type="ECO:0000313" key="2">
    <source>
        <dbReference type="Proteomes" id="UP001443914"/>
    </source>
</evidence>